<evidence type="ECO:0000313" key="1">
    <source>
        <dbReference type="EMBL" id="GGJ64531.1"/>
    </source>
</evidence>
<protein>
    <submittedName>
        <fullName evidence="1">Peptidase</fullName>
    </submittedName>
</protein>
<organism evidence="1 2">
    <name type="scientific">Deinococcus aquiradiocola</name>
    <dbReference type="NCBI Taxonomy" id="393059"/>
    <lineage>
        <taxon>Bacteria</taxon>
        <taxon>Thermotogati</taxon>
        <taxon>Deinococcota</taxon>
        <taxon>Deinococci</taxon>
        <taxon>Deinococcales</taxon>
        <taxon>Deinococcaceae</taxon>
        <taxon>Deinococcus</taxon>
    </lineage>
</organism>
<sequence length="340" mass="36784">MTGGVLFDGHLDLAWNAQLGRDLTLDLVALRAQDPVAGQTAGVSFPELRRAGVAACFGTLFACPASDDYPQGYEQDGRDDWKGARRQALWQLDQYRRWQDDGLVRLLTTAGEVSAHLRDWDAGAPGPLGVVLLMEGADPMRSADDLDFWVRAGVRLVGPAWGRTRYAGGTDAPGPLTERGVELLTAMRESGVTLDVSHLDDAAWEEALRLQPKVVATHANSRAFVPGNRHLSDGMAGAVVERGGVIGLVALSTFIRAGWDEGDARVELREWAAHARHYGETFGWAHVGLGTDLDGGFGVEKAPAGVDRYLDVERLASFLPPEAWDGVRGGNWARWAGEHL</sequence>
<dbReference type="RefSeq" id="WP_229670704.1">
    <property type="nucleotide sequence ID" value="NZ_BMOE01000001.1"/>
</dbReference>
<dbReference type="PANTHER" id="PTHR10443">
    <property type="entry name" value="MICROSOMAL DIPEPTIDASE"/>
    <property type="match status" value="1"/>
</dbReference>
<dbReference type="EMBL" id="BMOE01000001">
    <property type="protein sequence ID" value="GGJ64531.1"/>
    <property type="molecule type" value="Genomic_DNA"/>
</dbReference>
<dbReference type="Gene3D" id="3.20.20.140">
    <property type="entry name" value="Metal-dependent hydrolases"/>
    <property type="match status" value="1"/>
</dbReference>
<accession>A0A917P742</accession>
<dbReference type="Pfam" id="PF01244">
    <property type="entry name" value="Peptidase_M19"/>
    <property type="match status" value="1"/>
</dbReference>
<reference evidence="1" key="1">
    <citation type="journal article" date="2014" name="Int. J. Syst. Evol. Microbiol.">
        <title>Complete genome sequence of Corynebacterium casei LMG S-19264T (=DSM 44701T), isolated from a smear-ripened cheese.</title>
        <authorList>
            <consortium name="US DOE Joint Genome Institute (JGI-PGF)"/>
            <person name="Walter F."/>
            <person name="Albersmeier A."/>
            <person name="Kalinowski J."/>
            <person name="Ruckert C."/>
        </authorList>
    </citation>
    <scope>NUCLEOTIDE SEQUENCE</scope>
    <source>
        <strain evidence="1">JCM 14371</strain>
    </source>
</reference>
<reference evidence="1" key="2">
    <citation type="submission" date="2020-09" db="EMBL/GenBank/DDBJ databases">
        <authorList>
            <person name="Sun Q."/>
            <person name="Ohkuma M."/>
        </authorList>
    </citation>
    <scope>NUCLEOTIDE SEQUENCE</scope>
    <source>
        <strain evidence="1">JCM 14371</strain>
    </source>
</reference>
<dbReference type="PANTHER" id="PTHR10443:SF12">
    <property type="entry name" value="DIPEPTIDASE"/>
    <property type="match status" value="1"/>
</dbReference>
<dbReference type="GO" id="GO:0006508">
    <property type="term" value="P:proteolysis"/>
    <property type="evidence" value="ECO:0007669"/>
    <property type="project" value="InterPro"/>
</dbReference>
<evidence type="ECO:0000313" key="2">
    <source>
        <dbReference type="Proteomes" id="UP000635726"/>
    </source>
</evidence>
<dbReference type="SUPFAM" id="SSF51556">
    <property type="entry name" value="Metallo-dependent hydrolases"/>
    <property type="match status" value="1"/>
</dbReference>
<keyword evidence="2" id="KW-1185">Reference proteome</keyword>
<comment type="caution">
    <text evidence="1">The sequence shown here is derived from an EMBL/GenBank/DDBJ whole genome shotgun (WGS) entry which is preliminary data.</text>
</comment>
<dbReference type="InterPro" id="IPR008257">
    <property type="entry name" value="Pept_M19"/>
</dbReference>
<dbReference type="Proteomes" id="UP000635726">
    <property type="component" value="Unassembled WGS sequence"/>
</dbReference>
<dbReference type="GO" id="GO:0070573">
    <property type="term" value="F:metallodipeptidase activity"/>
    <property type="evidence" value="ECO:0007669"/>
    <property type="project" value="InterPro"/>
</dbReference>
<proteinExistence type="predicted"/>
<gene>
    <name evidence="1" type="ORF">GCM10008939_05540</name>
</gene>
<dbReference type="PROSITE" id="PS51365">
    <property type="entry name" value="RENAL_DIPEPTIDASE_2"/>
    <property type="match status" value="1"/>
</dbReference>
<dbReference type="AlphaFoldDB" id="A0A917P742"/>
<dbReference type="InterPro" id="IPR032466">
    <property type="entry name" value="Metal_Hydrolase"/>
</dbReference>
<name>A0A917P742_9DEIO</name>